<dbReference type="Proteomes" id="UP000017404">
    <property type="component" value="Unassembled WGS sequence"/>
</dbReference>
<evidence type="ECO:0000256" key="1">
    <source>
        <dbReference type="SAM" id="MobiDB-lite"/>
    </source>
</evidence>
<reference evidence="3 4" key="1">
    <citation type="submission" date="2013-10" db="EMBL/GenBank/DDBJ databases">
        <title>The Genome Sequence of Acinetobacter tjernbergiae CIP107465.</title>
        <authorList>
            <consortium name="The Broad Institute Genomics Platform"/>
            <consortium name="The Broad Institute Genome Sequencing Center for Infectious Disease"/>
            <person name="Cerqueira G."/>
            <person name="Feldgarden M."/>
            <person name="Courvalin P."/>
            <person name="Grillot-Courvalin C."/>
            <person name="Clermont D."/>
            <person name="Rocha E."/>
            <person name="Yoon E.-J."/>
            <person name="Nemec A."/>
            <person name="Young S.K."/>
            <person name="Zeng Q."/>
            <person name="Gargeya S."/>
            <person name="Fitzgerald M."/>
            <person name="Abouelleil A."/>
            <person name="Alvarado L."/>
            <person name="Berlin A.M."/>
            <person name="Chapman S.B."/>
            <person name="Gainer-Dewar J."/>
            <person name="Goldberg J."/>
            <person name="Gnerre S."/>
            <person name="Griggs A."/>
            <person name="Gujja S."/>
            <person name="Hansen M."/>
            <person name="Howarth C."/>
            <person name="Imamovic A."/>
            <person name="Ireland A."/>
            <person name="Larimer J."/>
            <person name="McCowan C."/>
            <person name="Murphy C."/>
            <person name="Pearson M."/>
            <person name="Poon T.W."/>
            <person name="Priest M."/>
            <person name="Roberts A."/>
            <person name="Saif S."/>
            <person name="Shea T."/>
            <person name="Sykes S."/>
            <person name="Wortman J."/>
            <person name="Nusbaum C."/>
            <person name="Birren B."/>
        </authorList>
    </citation>
    <scope>NUCLEOTIDE SEQUENCE [LARGE SCALE GENOMIC DNA]</scope>
    <source>
        <strain evidence="3 4">CIP 107465</strain>
    </source>
</reference>
<evidence type="ECO:0000313" key="4">
    <source>
        <dbReference type="Proteomes" id="UP000017404"/>
    </source>
</evidence>
<accession>V2W4A4</accession>
<dbReference type="STRING" id="202955.GCA_000759995_03278"/>
<evidence type="ECO:0000313" key="3">
    <source>
        <dbReference type="EMBL" id="ESK54794.1"/>
    </source>
</evidence>
<dbReference type="eggNOG" id="ENOG5031RX0">
    <property type="taxonomic scope" value="Bacteria"/>
</dbReference>
<evidence type="ECO:0000256" key="2">
    <source>
        <dbReference type="SAM" id="Phobius"/>
    </source>
</evidence>
<gene>
    <name evidence="3" type="ORF">F990_02411</name>
</gene>
<feature type="transmembrane region" description="Helical" evidence="2">
    <location>
        <begin position="17"/>
        <end position="35"/>
    </location>
</feature>
<feature type="region of interest" description="Disordered" evidence="1">
    <location>
        <begin position="48"/>
        <end position="73"/>
    </location>
</feature>
<proteinExistence type="predicted"/>
<organism evidence="3 4">
    <name type="scientific">Acinetobacter tjernbergiae DSM 14971 = CIP 107465</name>
    <dbReference type="NCBI Taxonomy" id="1120928"/>
    <lineage>
        <taxon>Bacteria</taxon>
        <taxon>Pseudomonadati</taxon>
        <taxon>Pseudomonadota</taxon>
        <taxon>Gammaproteobacteria</taxon>
        <taxon>Moraxellales</taxon>
        <taxon>Moraxellaceae</taxon>
        <taxon>Acinetobacter</taxon>
    </lineage>
</organism>
<protein>
    <submittedName>
        <fullName evidence="3">Uncharacterized protein</fullName>
    </submittedName>
</protein>
<keyword evidence="2" id="KW-0812">Transmembrane</keyword>
<keyword evidence="4" id="KW-1185">Reference proteome</keyword>
<dbReference type="AlphaFoldDB" id="V2W4A4"/>
<feature type="compositionally biased region" description="Basic and acidic residues" evidence="1">
    <location>
        <begin position="48"/>
        <end position="61"/>
    </location>
</feature>
<comment type="caution">
    <text evidence="3">The sequence shown here is derived from an EMBL/GenBank/DDBJ whole genome shotgun (WGS) entry which is preliminary data.</text>
</comment>
<dbReference type="EMBL" id="AYEV01000025">
    <property type="protein sequence ID" value="ESK54794.1"/>
    <property type="molecule type" value="Genomic_DNA"/>
</dbReference>
<sequence length="73" mass="8642">MQVETCELIEDTSLLKIILIVVVILSLALLLFLLYQSQKMLRHVQKQHALENKQKGRERQLHPKLQQRKKPQD</sequence>
<keyword evidence="2" id="KW-0472">Membrane</keyword>
<name>V2W4A4_9GAMM</name>
<keyword evidence="2" id="KW-1133">Transmembrane helix</keyword>